<accession>A0A1H9KQU7</accession>
<keyword evidence="3" id="KW-1185">Reference proteome</keyword>
<dbReference type="OrthoDB" id="1100648at2"/>
<dbReference type="EMBL" id="FOGG01000003">
    <property type="protein sequence ID" value="SER01530.1"/>
    <property type="molecule type" value="Genomic_DNA"/>
</dbReference>
<dbReference type="PROSITE" id="PS51257">
    <property type="entry name" value="PROKAR_LIPOPROTEIN"/>
    <property type="match status" value="1"/>
</dbReference>
<organism evidence="2 3">
    <name type="scientific">Pedobacter rhizosphaerae</name>
    <dbReference type="NCBI Taxonomy" id="390241"/>
    <lineage>
        <taxon>Bacteria</taxon>
        <taxon>Pseudomonadati</taxon>
        <taxon>Bacteroidota</taxon>
        <taxon>Sphingobacteriia</taxon>
        <taxon>Sphingobacteriales</taxon>
        <taxon>Sphingobacteriaceae</taxon>
        <taxon>Pedobacter</taxon>
    </lineage>
</organism>
<evidence type="ECO:0000256" key="1">
    <source>
        <dbReference type="SAM" id="SignalP"/>
    </source>
</evidence>
<dbReference type="AlphaFoldDB" id="A0A1H9KQU7"/>
<dbReference type="STRING" id="390241.SAMN04488023_103110"/>
<feature type="signal peptide" evidence="1">
    <location>
        <begin position="1"/>
        <end position="21"/>
    </location>
</feature>
<reference evidence="2 3" key="1">
    <citation type="submission" date="2016-10" db="EMBL/GenBank/DDBJ databases">
        <authorList>
            <person name="de Groot N.N."/>
        </authorList>
    </citation>
    <scope>NUCLEOTIDE SEQUENCE [LARGE SCALE GENOMIC DNA]</scope>
    <source>
        <strain evidence="2 3">DSM 18610</strain>
    </source>
</reference>
<dbReference type="RefSeq" id="WP_090881501.1">
    <property type="nucleotide sequence ID" value="NZ_FOGG01000003.1"/>
</dbReference>
<sequence length="277" mass="31541">MKLKILIYSFLSLLLFGGCGKEELTPAAEIPPLYTLPQGNHPYDKTIVDFYNTYGTYILYKFTDKDFRWNFNTNISFVAEQGDENYIEPALAALDKYLIKLYPTDFLKKALPYKIILSSRIRSVSTNGTVLDNYINAVSTSSHFAFGRAGSTLSTLTEAQLKTMKAELNREFWRQASAYGKIPMPPAFVAATSYNVVTAANRRTYGVFTVPNGSQNIYGDLVDYLYNIALQTPQEWEQTVFTTTNDPTGRFRFKYNSIINYYKEKYGLDLQSVSQNK</sequence>
<keyword evidence="1" id="KW-0732">Signal</keyword>
<evidence type="ECO:0000313" key="2">
    <source>
        <dbReference type="EMBL" id="SER01530.1"/>
    </source>
</evidence>
<gene>
    <name evidence="2" type="ORF">SAMN04488023_103110</name>
</gene>
<dbReference type="Proteomes" id="UP000199572">
    <property type="component" value="Unassembled WGS sequence"/>
</dbReference>
<protein>
    <submittedName>
        <fullName evidence="2">Uncharacterized protein</fullName>
    </submittedName>
</protein>
<dbReference type="Gene3D" id="3.40.390.70">
    <property type="match status" value="1"/>
</dbReference>
<name>A0A1H9KQU7_9SPHI</name>
<proteinExistence type="predicted"/>
<evidence type="ECO:0000313" key="3">
    <source>
        <dbReference type="Proteomes" id="UP000199572"/>
    </source>
</evidence>
<feature type="chain" id="PRO_5011611537" evidence="1">
    <location>
        <begin position="22"/>
        <end position="277"/>
    </location>
</feature>